<reference evidence="1" key="1">
    <citation type="journal article" date="2019" name="Sci. Rep.">
        <title>Draft genome of Tanacetum cinerariifolium, the natural source of mosquito coil.</title>
        <authorList>
            <person name="Yamashiro T."/>
            <person name="Shiraishi A."/>
            <person name="Satake H."/>
            <person name="Nakayama K."/>
        </authorList>
    </citation>
    <scope>NUCLEOTIDE SEQUENCE</scope>
</reference>
<proteinExistence type="predicted"/>
<feature type="non-terminal residue" evidence="1">
    <location>
        <position position="1"/>
    </location>
</feature>
<organism evidence="1">
    <name type="scientific">Tanacetum cinerariifolium</name>
    <name type="common">Dalmatian daisy</name>
    <name type="synonym">Chrysanthemum cinerariifolium</name>
    <dbReference type="NCBI Taxonomy" id="118510"/>
    <lineage>
        <taxon>Eukaryota</taxon>
        <taxon>Viridiplantae</taxon>
        <taxon>Streptophyta</taxon>
        <taxon>Embryophyta</taxon>
        <taxon>Tracheophyta</taxon>
        <taxon>Spermatophyta</taxon>
        <taxon>Magnoliopsida</taxon>
        <taxon>eudicotyledons</taxon>
        <taxon>Gunneridae</taxon>
        <taxon>Pentapetalae</taxon>
        <taxon>asterids</taxon>
        <taxon>campanulids</taxon>
        <taxon>Asterales</taxon>
        <taxon>Asteraceae</taxon>
        <taxon>Asteroideae</taxon>
        <taxon>Anthemideae</taxon>
        <taxon>Anthemidinae</taxon>
        <taxon>Tanacetum</taxon>
    </lineage>
</organism>
<dbReference type="EMBL" id="BKCJ011065618">
    <property type="protein sequence ID" value="GFC78428.1"/>
    <property type="molecule type" value="Genomic_DNA"/>
</dbReference>
<dbReference type="AlphaFoldDB" id="A0A699QYS4"/>
<evidence type="ECO:0000313" key="1">
    <source>
        <dbReference type="EMBL" id="GFC78428.1"/>
    </source>
</evidence>
<sequence length="111" mass="12032">ITLGSSELALIEVRLVEISTSVLIKVIPPIKIVLIILNGRESGRSNLICNHLRTETGVSLTVIGSCGLRHILLDVVLINVFAGRGTVLVRMITTAGNTTLFNSVDRSRSRR</sequence>
<protein>
    <submittedName>
        <fullName evidence="1">Uncharacterized protein</fullName>
    </submittedName>
</protein>
<accession>A0A699QYS4</accession>
<gene>
    <name evidence="1" type="ORF">Tci_850398</name>
</gene>
<comment type="caution">
    <text evidence="1">The sequence shown here is derived from an EMBL/GenBank/DDBJ whole genome shotgun (WGS) entry which is preliminary data.</text>
</comment>
<name>A0A699QYS4_TANCI</name>